<dbReference type="GO" id="GO:1905786">
    <property type="term" value="P:positive regulation of anaphase-promoting complex-dependent catabolic process"/>
    <property type="evidence" value="ECO:0007669"/>
    <property type="project" value="TreeGrafter"/>
</dbReference>
<keyword evidence="1 3" id="KW-0853">WD repeat</keyword>
<dbReference type="OrthoDB" id="10263272at2759"/>
<dbReference type="PROSITE" id="PS00678">
    <property type="entry name" value="WD_REPEATS_1"/>
    <property type="match status" value="1"/>
</dbReference>
<dbReference type="PANTHER" id="PTHR19918">
    <property type="entry name" value="CELL DIVISION CYCLE 20 CDC20 FIZZY -RELATED"/>
    <property type="match status" value="1"/>
</dbReference>
<dbReference type="EMBL" id="QPFP01000011">
    <property type="protein sequence ID" value="TEB33788.1"/>
    <property type="molecule type" value="Genomic_DNA"/>
</dbReference>
<feature type="region of interest" description="Disordered" evidence="4">
    <location>
        <begin position="1"/>
        <end position="47"/>
    </location>
</feature>
<sequence>MSSSLEAFQTPAAPNGKKRFWTPASAPSFRSHKKRRIPDISTDSPSADGPVFRCENISTSSLDRFISVRPQNLVPLTISPRTNRMYKTFGMLSDQRLSYKDENVDPSSETKAFNLLRKSASSLFSGPKSPNGRSVTQNLGKNAYPTLILDSPGLTKALYSSPISWSVNNRIGVACGRDVYYQDLETRKVTHFFTAGTRQPAKEAVSILWGGRKHENKLTCITDNGACELFETDSPMATLLYEPKEGDGISPKSMCWKGDLFSYGLSNGGIRQHDVRDLTCYWSIGGQDTTGENTRGHRKSVISLAYDSTGKYLASGDIDGNVHIWDIRTRKSLTEVKLSSRIRHRAPVKALAWCPWRPDLLATGGFYPEGIIQFWNTKKLSSSPFEPEKTFIMNAAVHSLIWSPHCKEILSVHGVQFQHEATTHRHRRLSATGGTGDSVPQRGASKPTIVPSGALTHSLIVHDYPSGKRVLSLPRAHRHTISAACLGPNGQDVFTASPKERAIKMWQVWGEPPKCIKEAPFASCTIR</sequence>
<accession>A0A4Y7TIN0</accession>
<dbReference type="GO" id="GO:0005680">
    <property type="term" value="C:anaphase-promoting complex"/>
    <property type="evidence" value="ECO:0007669"/>
    <property type="project" value="TreeGrafter"/>
</dbReference>
<keyword evidence="6" id="KW-1185">Reference proteome</keyword>
<comment type="caution">
    <text evidence="5">The sequence shown here is derived from an EMBL/GenBank/DDBJ whole genome shotgun (WGS) entry which is preliminary data.</text>
</comment>
<name>A0A4Y7TIN0_COPMI</name>
<dbReference type="SMART" id="SM00320">
    <property type="entry name" value="WD40"/>
    <property type="match status" value="3"/>
</dbReference>
<evidence type="ECO:0000313" key="5">
    <source>
        <dbReference type="EMBL" id="TEB33788.1"/>
    </source>
</evidence>
<feature type="repeat" description="WD" evidence="3">
    <location>
        <begin position="294"/>
        <end position="335"/>
    </location>
</feature>
<organism evidence="5 6">
    <name type="scientific">Coprinellus micaceus</name>
    <name type="common">Glistening ink-cap mushroom</name>
    <name type="synonym">Coprinus micaceus</name>
    <dbReference type="NCBI Taxonomy" id="71717"/>
    <lineage>
        <taxon>Eukaryota</taxon>
        <taxon>Fungi</taxon>
        <taxon>Dikarya</taxon>
        <taxon>Basidiomycota</taxon>
        <taxon>Agaricomycotina</taxon>
        <taxon>Agaricomycetes</taxon>
        <taxon>Agaricomycetidae</taxon>
        <taxon>Agaricales</taxon>
        <taxon>Agaricineae</taxon>
        <taxon>Psathyrellaceae</taxon>
        <taxon>Coprinellus</taxon>
    </lineage>
</organism>
<dbReference type="Pfam" id="PF00400">
    <property type="entry name" value="WD40"/>
    <property type="match status" value="1"/>
</dbReference>
<protein>
    <submittedName>
        <fullName evidence="5">WD40 repeat-like protein</fullName>
    </submittedName>
</protein>
<dbReference type="Proteomes" id="UP000298030">
    <property type="component" value="Unassembled WGS sequence"/>
</dbReference>
<dbReference type="GO" id="GO:1990757">
    <property type="term" value="F:ubiquitin ligase activator activity"/>
    <property type="evidence" value="ECO:0007669"/>
    <property type="project" value="TreeGrafter"/>
</dbReference>
<evidence type="ECO:0000256" key="3">
    <source>
        <dbReference type="PROSITE-ProRule" id="PRU00221"/>
    </source>
</evidence>
<dbReference type="PROSITE" id="PS50082">
    <property type="entry name" value="WD_REPEATS_2"/>
    <property type="match status" value="1"/>
</dbReference>
<dbReference type="SUPFAM" id="SSF50978">
    <property type="entry name" value="WD40 repeat-like"/>
    <property type="match status" value="1"/>
</dbReference>
<keyword evidence="2" id="KW-0677">Repeat</keyword>
<evidence type="ECO:0000313" key="6">
    <source>
        <dbReference type="Proteomes" id="UP000298030"/>
    </source>
</evidence>
<dbReference type="STRING" id="71717.A0A4Y7TIN0"/>
<evidence type="ECO:0000256" key="4">
    <source>
        <dbReference type="SAM" id="MobiDB-lite"/>
    </source>
</evidence>
<dbReference type="PANTHER" id="PTHR19918:SF5">
    <property type="entry name" value="MEIOSIS-SPECIFIC APC_C ACTIVATOR PROTEIN AMA1"/>
    <property type="match status" value="1"/>
</dbReference>
<evidence type="ECO:0000256" key="2">
    <source>
        <dbReference type="ARBA" id="ARBA00022737"/>
    </source>
</evidence>
<dbReference type="Gene3D" id="2.130.10.10">
    <property type="entry name" value="YVTN repeat-like/Quinoprotein amine dehydrogenase"/>
    <property type="match status" value="1"/>
</dbReference>
<proteinExistence type="predicted"/>
<dbReference type="InterPro" id="IPR036322">
    <property type="entry name" value="WD40_repeat_dom_sf"/>
</dbReference>
<dbReference type="PROSITE" id="PS50294">
    <property type="entry name" value="WD_REPEATS_REGION"/>
    <property type="match status" value="1"/>
</dbReference>
<dbReference type="InterPro" id="IPR019775">
    <property type="entry name" value="WD40_repeat_CS"/>
</dbReference>
<evidence type="ECO:0000256" key="1">
    <source>
        <dbReference type="ARBA" id="ARBA00022574"/>
    </source>
</evidence>
<feature type="region of interest" description="Disordered" evidence="4">
    <location>
        <begin position="423"/>
        <end position="444"/>
    </location>
</feature>
<dbReference type="InterPro" id="IPR001680">
    <property type="entry name" value="WD40_rpt"/>
</dbReference>
<dbReference type="InterPro" id="IPR033010">
    <property type="entry name" value="Cdc20/Fizzy"/>
</dbReference>
<dbReference type="GO" id="GO:0031145">
    <property type="term" value="P:anaphase-promoting complex-dependent catabolic process"/>
    <property type="evidence" value="ECO:0007669"/>
    <property type="project" value="TreeGrafter"/>
</dbReference>
<gene>
    <name evidence="5" type="ORF">FA13DRAFT_1685860</name>
</gene>
<reference evidence="5 6" key="1">
    <citation type="journal article" date="2019" name="Nat. Ecol. Evol.">
        <title>Megaphylogeny resolves global patterns of mushroom evolution.</title>
        <authorList>
            <person name="Varga T."/>
            <person name="Krizsan K."/>
            <person name="Foldi C."/>
            <person name="Dima B."/>
            <person name="Sanchez-Garcia M."/>
            <person name="Sanchez-Ramirez S."/>
            <person name="Szollosi G.J."/>
            <person name="Szarkandi J.G."/>
            <person name="Papp V."/>
            <person name="Albert L."/>
            <person name="Andreopoulos W."/>
            <person name="Angelini C."/>
            <person name="Antonin V."/>
            <person name="Barry K.W."/>
            <person name="Bougher N.L."/>
            <person name="Buchanan P."/>
            <person name="Buyck B."/>
            <person name="Bense V."/>
            <person name="Catcheside P."/>
            <person name="Chovatia M."/>
            <person name="Cooper J."/>
            <person name="Damon W."/>
            <person name="Desjardin D."/>
            <person name="Finy P."/>
            <person name="Geml J."/>
            <person name="Haridas S."/>
            <person name="Hughes K."/>
            <person name="Justo A."/>
            <person name="Karasinski D."/>
            <person name="Kautmanova I."/>
            <person name="Kiss B."/>
            <person name="Kocsube S."/>
            <person name="Kotiranta H."/>
            <person name="LaButti K.M."/>
            <person name="Lechner B.E."/>
            <person name="Liimatainen K."/>
            <person name="Lipzen A."/>
            <person name="Lukacs Z."/>
            <person name="Mihaltcheva S."/>
            <person name="Morgado L.N."/>
            <person name="Niskanen T."/>
            <person name="Noordeloos M.E."/>
            <person name="Ohm R.A."/>
            <person name="Ortiz-Santana B."/>
            <person name="Ovrebo C."/>
            <person name="Racz N."/>
            <person name="Riley R."/>
            <person name="Savchenko A."/>
            <person name="Shiryaev A."/>
            <person name="Soop K."/>
            <person name="Spirin V."/>
            <person name="Szebenyi C."/>
            <person name="Tomsovsky M."/>
            <person name="Tulloss R.E."/>
            <person name="Uehling J."/>
            <person name="Grigoriev I.V."/>
            <person name="Vagvolgyi C."/>
            <person name="Papp T."/>
            <person name="Martin F.M."/>
            <person name="Miettinen O."/>
            <person name="Hibbett D.S."/>
            <person name="Nagy L.G."/>
        </authorList>
    </citation>
    <scope>NUCLEOTIDE SEQUENCE [LARGE SCALE GENOMIC DNA]</scope>
    <source>
        <strain evidence="5 6">FP101781</strain>
    </source>
</reference>
<dbReference type="InterPro" id="IPR015943">
    <property type="entry name" value="WD40/YVTN_repeat-like_dom_sf"/>
</dbReference>
<dbReference type="GO" id="GO:0010997">
    <property type="term" value="F:anaphase-promoting complex binding"/>
    <property type="evidence" value="ECO:0007669"/>
    <property type="project" value="InterPro"/>
</dbReference>
<dbReference type="AlphaFoldDB" id="A0A4Y7TIN0"/>